<protein>
    <recommendedName>
        <fullName evidence="6">Indoleamine 2,3-dioxygenase</fullName>
    </recommendedName>
</protein>
<keyword evidence="3" id="KW-0408">Iron</keyword>
<dbReference type="GO" id="GO:0019441">
    <property type="term" value="P:L-tryptophan catabolic process to kynurenine"/>
    <property type="evidence" value="ECO:0007669"/>
    <property type="project" value="InterPro"/>
</dbReference>
<name>A0A420S2S5_GIBIN</name>
<dbReference type="Proteomes" id="UP000283569">
    <property type="component" value="Unassembled WGS sequence"/>
</dbReference>
<dbReference type="AlphaFoldDB" id="A0A420S2S5"/>
<organism evidence="4 5">
    <name type="scientific">Gibberella intermedia</name>
    <name type="common">Bulb rot disease fungus</name>
    <name type="synonym">Fusarium proliferatum</name>
    <dbReference type="NCBI Taxonomy" id="948311"/>
    <lineage>
        <taxon>Eukaryota</taxon>
        <taxon>Fungi</taxon>
        <taxon>Dikarya</taxon>
        <taxon>Ascomycota</taxon>
        <taxon>Pezizomycotina</taxon>
        <taxon>Sordariomycetes</taxon>
        <taxon>Hypocreomycetidae</taxon>
        <taxon>Hypocreales</taxon>
        <taxon>Nectriaceae</taxon>
        <taxon>Fusarium</taxon>
        <taxon>Fusarium fujikuroi species complex</taxon>
    </lineage>
</organism>
<dbReference type="PANTHER" id="PTHR28657">
    <property type="entry name" value="INDOLEAMINE 2,3-DIOXYGENASE"/>
    <property type="match status" value="1"/>
</dbReference>
<dbReference type="GO" id="GO:0034354">
    <property type="term" value="P:'de novo' NAD+ biosynthetic process from L-tryptophan"/>
    <property type="evidence" value="ECO:0007669"/>
    <property type="project" value="TreeGrafter"/>
</dbReference>
<evidence type="ECO:0000256" key="3">
    <source>
        <dbReference type="ARBA" id="ARBA00023004"/>
    </source>
</evidence>
<gene>
    <name evidence="4" type="ORF">BFJ72_g14427</name>
</gene>
<dbReference type="Pfam" id="PF01231">
    <property type="entry name" value="IDO"/>
    <property type="match status" value="1"/>
</dbReference>
<dbReference type="GO" id="GO:0005737">
    <property type="term" value="C:cytoplasm"/>
    <property type="evidence" value="ECO:0007669"/>
    <property type="project" value="TreeGrafter"/>
</dbReference>
<dbReference type="InterPro" id="IPR000898">
    <property type="entry name" value="Indolamine_dOase"/>
</dbReference>
<dbReference type="EMBL" id="MRDB01000106">
    <property type="protein sequence ID" value="RKL23565.1"/>
    <property type="molecule type" value="Genomic_DNA"/>
</dbReference>
<accession>A0A420S2S5</accession>
<sequence>MSPHAVTYQLPRIKLTAELKEFAVTSNAFLPEHSPLKQLTDSYYEPWELVIQHLPALIKYFDIRRAVDTLPVLSTERLRSEAEWRRAYSILAFLTHAYVWGGEKPAQVIKATYTEWDMMLMVSGSPSANHCSFPRSLTTPRTPSRSLIRRCKPMELLFFKRRLY</sequence>
<dbReference type="GO" id="GO:0020037">
    <property type="term" value="F:heme binding"/>
    <property type="evidence" value="ECO:0007669"/>
    <property type="project" value="InterPro"/>
</dbReference>
<evidence type="ECO:0000313" key="5">
    <source>
        <dbReference type="Proteomes" id="UP000283569"/>
    </source>
</evidence>
<comment type="caution">
    <text evidence="4">The sequence shown here is derived from an EMBL/GenBank/DDBJ whole genome shotgun (WGS) entry which is preliminary data.</text>
</comment>
<dbReference type="GO" id="GO:0046872">
    <property type="term" value="F:metal ion binding"/>
    <property type="evidence" value="ECO:0007669"/>
    <property type="project" value="UniProtKB-KW"/>
</dbReference>
<proteinExistence type="inferred from homology"/>
<keyword evidence="2" id="KW-0479">Metal-binding</keyword>
<comment type="similarity">
    <text evidence="1">Belongs to the indoleamine 2,3-dioxygenase family.</text>
</comment>
<evidence type="ECO:0000256" key="2">
    <source>
        <dbReference type="ARBA" id="ARBA00022723"/>
    </source>
</evidence>
<dbReference type="PANTHER" id="PTHR28657:SF5">
    <property type="entry name" value="INDOLEAMINE 2,3-DIOXYGENASE"/>
    <property type="match status" value="1"/>
</dbReference>
<dbReference type="SUPFAM" id="SSF140959">
    <property type="entry name" value="Indolic compounds 2,3-dioxygenase-like"/>
    <property type="match status" value="1"/>
</dbReference>
<evidence type="ECO:0000256" key="1">
    <source>
        <dbReference type="ARBA" id="ARBA00007119"/>
    </source>
</evidence>
<dbReference type="InterPro" id="IPR037217">
    <property type="entry name" value="Trp/Indoleamine_2_3_dOase-like"/>
</dbReference>
<dbReference type="GO" id="GO:0033754">
    <property type="term" value="F:indoleamine 2,3-dioxygenase activity"/>
    <property type="evidence" value="ECO:0007669"/>
    <property type="project" value="TreeGrafter"/>
</dbReference>
<evidence type="ECO:0008006" key="6">
    <source>
        <dbReference type="Google" id="ProtNLM"/>
    </source>
</evidence>
<evidence type="ECO:0000313" key="4">
    <source>
        <dbReference type="EMBL" id="RKL23565.1"/>
    </source>
</evidence>
<reference evidence="4 5" key="1">
    <citation type="journal article" date="2018" name="Sci. Rep.">
        <title>Characterisation of pathogen-specific regions and novel effector candidates in Fusarium oxysporum f. sp. cepae.</title>
        <authorList>
            <person name="Armitage A.D."/>
            <person name="Taylor A."/>
            <person name="Sobczyk M.K."/>
            <person name="Baxter L."/>
            <person name="Greenfield B.P."/>
            <person name="Bates H.J."/>
            <person name="Wilson F."/>
            <person name="Jackson A.C."/>
            <person name="Ott S."/>
            <person name="Harrison R.J."/>
            <person name="Clarkson J.P."/>
        </authorList>
    </citation>
    <scope>NUCLEOTIDE SEQUENCE [LARGE SCALE GENOMIC DNA]</scope>
    <source>
        <strain evidence="4 5">Fp_A8</strain>
    </source>
</reference>